<feature type="domain" description="RING-type" evidence="13">
    <location>
        <begin position="300"/>
        <end position="337"/>
    </location>
</feature>
<dbReference type="GO" id="GO:0061630">
    <property type="term" value="F:ubiquitin protein ligase activity"/>
    <property type="evidence" value="ECO:0007669"/>
    <property type="project" value="UniProtKB-EC"/>
</dbReference>
<feature type="compositionally biased region" description="Low complexity" evidence="11">
    <location>
        <begin position="358"/>
        <end position="373"/>
    </location>
</feature>
<dbReference type="Pfam" id="PF13639">
    <property type="entry name" value="zf-RING_2"/>
    <property type="match status" value="1"/>
</dbReference>
<feature type="region of interest" description="Disordered" evidence="11">
    <location>
        <begin position="605"/>
        <end position="624"/>
    </location>
</feature>
<dbReference type="PROSITE" id="PS50089">
    <property type="entry name" value="ZF_RING_2"/>
    <property type="match status" value="1"/>
</dbReference>
<dbReference type="InterPro" id="IPR057992">
    <property type="entry name" value="TPR_SYVN1_N"/>
</dbReference>
<keyword evidence="9 12" id="KW-0472">Membrane</keyword>
<comment type="subcellular location">
    <subcellularLocation>
        <location evidence="1">Endomembrane system</location>
        <topology evidence="1">Multi-pass membrane protein</topology>
    </subcellularLocation>
</comment>
<evidence type="ECO:0000256" key="7">
    <source>
        <dbReference type="ARBA" id="ARBA00022833"/>
    </source>
</evidence>
<dbReference type="GO" id="GO:0005789">
    <property type="term" value="C:endoplasmic reticulum membrane"/>
    <property type="evidence" value="ECO:0007669"/>
    <property type="project" value="UniProtKB-SubCell"/>
</dbReference>
<evidence type="ECO:0000313" key="14">
    <source>
        <dbReference type="EMBL" id="CAE0674552.1"/>
    </source>
</evidence>
<dbReference type="Pfam" id="PF25563">
    <property type="entry name" value="TPR_SYVN1_N"/>
    <property type="match status" value="1"/>
</dbReference>
<organism evidence="14">
    <name type="scientific">Lotharella globosa</name>
    <dbReference type="NCBI Taxonomy" id="91324"/>
    <lineage>
        <taxon>Eukaryota</taxon>
        <taxon>Sar</taxon>
        <taxon>Rhizaria</taxon>
        <taxon>Cercozoa</taxon>
        <taxon>Chlorarachniophyceae</taxon>
        <taxon>Lotharella</taxon>
    </lineage>
</organism>
<gene>
    <name evidence="14" type="ORF">LGLO00237_LOCUS26326</name>
</gene>
<feature type="region of interest" description="Disordered" evidence="11">
    <location>
        <begin position="357"/>
        <end position="431"/>
    </location>
</feature>
<keyword evidence="7" id="KW-0862">Zinc</keyword>
<feature type="transmembrane region" description="Helical" evidence="12">
    <location>
        <begin position="6"/>
        <end position="25"/>
    </location>
</feature>
<keyword evidence="6 10" id="KW-0863">Zinc-finger</keyword>
<dbReference type="PANTHER" id="PTHR22763">
    <property type="entry name" value="RING ZINC FINGER PROTEIN"/>
    <property type="match status" value="1"/>
</dbReference>
<evidence type="ECO:0000256" key="11">
    <source>
        <dbReference type="SAM" id="MobiDB-lite"/>
    </source>
</evidence>
<name>A0A7S4DWC1_9EUKA</name>
<dbReference type="InterPro" id="IPR001841">
    <property type="entry name" value="Znf_RING"/>
</dbReference>
<evidence type="ECO:0000256" key="9">
    <source>
        <dbReference type="ARBA" id="ARBA00023136"/>
    </source>
</evidence>
<evidence type="ECO:0000256" key="6">
    <source>
        <dbReference type="ARBA" id="ARBA00022771"/>
    </source>
</evidence>
<feature type="compositionally biased region" description="Pro residues" evidence="11">
    <location>
        <begin position="419"/>
        <end position="429"/>
    </location>
</feature>
<dbReference type="PANTHER" id="PTHR22763:SF184">
    <property type="entry name" value="E3 UBIQUITIN-PROTEIN LIGASE SYNOVIOLIN"/>
    <property type="match status" value="1"/>
</dbReference>
<evidence type="ECO:0000256" key="12">
    <source>
        <dbReference type="SAM" id="Phobius"/>
    </source>
</evidence>
<feature type="compositionally biased region" description="Polar residues" evidence="11">
    <location>
        <begin position="614"/>
        <end position="624"/>
    </location>
</feature>
<proteinExistence type="predicted"/>
<keyword evidence="5" id="KW-0479">Metal-binding</keyword>
<keyword evidence="4 12" id="KW-0812">Transmembrane</keyword>
<dbReference type="GO" id="GO:0043161">
    <property type="term" value="P:proteasome-mediated ubiquitin-dependent protein catabolic process"/>
    <property type="evidence" value="ECO:0007669"/>
    <property type="project" value="TreeGrafter"/>
</dbReference>
<feature type="transmembrane region" description="Helical" evidence="12">
    <location>
        <begin position="106"/>
        <end position="125"/>
    </location>
</feature>
<feature type="region of interest" description="Disordered" evidence="11">
    <location>
        <begin position="521"/>
        <end position="600"/>
    </location>
</feature>
<dbReference type="InterPro" id="IPR050731">
    <property type="entry name" value="HRD1_E3_ubiq-ligases"/>
</dbReference>
<keyword evidence="3" id="KW-0808">Transferase</keyword>
<evidence type="ECO:0000256" key="3">
    <source>
        <dbReference type="ARBA" id="ARBA00022679"/>
    </source>
</evidence>
<evidence type="ECO:0000256" key="4">
    <source>
        <dbReference type="ARBA" id="ARBA00022692"/>
    </source>
</evidence>
<feature type="transmembrane region" description="Helical" evidence="12">
    <location>
        <begin position="174"/>
        <end position="195"/>
    </location>
</feature>
<accession>A0A7S4DWC1</accession>
<evidence type="ECO:0000256" key="10">
    <source>
        <dbReference type="PROSITE-ProRule" id="PRU00175"/>
    </source>
</evidence>
<dbReference type="SMART" id="SM00184">
    <property type="entry name" value="RING"/>
    <property type="match status" value="1"/>
</dbReference>
<feature type="transmembrane region" description="Helical" evidence="12">
    <location>
        <begin position="233"/>
        <end position="252"/>
    </location>
</feature>
<dbReference type="Gene3D" id="3.30.40.10">
    <property type="entry name" value="Zinc/RING finger domain, C3HC4 (zinc finger)"/>
    <property type="match status" value="1"/>
</dbReference>
<evidence type="ECO:0000256" key="2">
    <source>
        <dbReference type="ARBA" id="ARBA00004906"/>
    </source>
</evidence>
<dbReference type="InterPro" id="IPR013083">
    <property type="entry name" value="Znf_RING/FYVE/PHD"/>
</dbReference>
<comment type="pathway">
    <text evidence="2">Protein modification; protein ubiquitination.</text>
</comment>
<evidence type="ECO:0000256" key="5">
    <source>
        <dbReference type="ARBA" id="ARBA00022723"/>
    </source>
</evidence>
<protein>
    <recommendedName>
        <fullName evidence="13">RING-type domain-containing protein</fullName>
    </recommendedName>
</protein>
<feature type="compositionally biased region" description="Basic and acidic residues" evidence="11">
    <location>
        <begin position="521"/>
        <end position="545"/>
    </location>
</feature>
<evidence type="ECO:0000256" key="1">
    <source>
        <dbReference type="ARBA" id="ARBA00004127"/>
    </source>
</evidence>
<dbReference type="GO" id="GO:0008270">
    <property type="term" value="F:zinc ion binding"/>
    <property type="evidence" value="ECO:0007669"/>
    <property type="project" value="UniProtKB-KW"/>
</dbReference>
<evidence type="ECO:0000259" key="13">
    <source>
        <dbReference type="PROSITE" id="PS50089"/>
    </source>
</evidence>
<dbReference type="GO" id="GO:0036503">
    <property type="term" value="P:ERAD pathway"/>
    <property type="evidence" value="ECO:0007669"/>
    <property type="project" value="TreeGrafter"/>
</dbReference>
<dbReference type="SUPFAM" id="SSF57850">
    <property type="entry name" value="RING/U-box"/>
    <property type="match status" value="1"/>
</dbReference>
<feature type="compositionally biased region" description="Low complexity" evidence="11">
    <location>
        <begin position="403"/>
        <end position="418"/>
    </location>
</feature>
<dbReference type="AlphaFoldDB" id="A0A7S4DWC1"/>
<dbReference type="EMBL" id="HBIV01036922">
    <property type="protein sequence ID" value="CAE0674552.1"/>
    <property type="molecule type" value="Transcribed_RNA"/>
</dbReference>
<evidence type="ECO:0000256" key="8">
    <source>
        <dbReference type="ARBA" id="ARBA00022989"/>
    </source>
</evidence>
<keyword evidence="8 12" id="KW-1133">Transmembrane helix</keyword>
<sequence>MAKCYIGSFGIYAIVTLALAGFSIWHAFHTRKQFFPATIFLTTNKINVVVLSNVAFMTTLSLGKFLKHIFLGELSAQEITELERKGKIAVTETCLALTTFREELNIRMVALFTVLLFVKMFHWLAQMRIENVSVRTMSVGTHIRLGLLTLMLTAWDIGFVTLITWGMMSQKGPSVLLLFAFEFMILSVIIIVTTAKYIIFIQLRATAEGAEGGHTRCCHKHVWMFYLDFTADLLRLFLLLTFFMIICAYYGLPIHLVREIWVTFYGLRDRISKFIRYRRLLRVLDRFPAAQPEELVDTRCTICLDNMSAGVRLPCSHVFHKHCLYTWLFNSQRCPNCVREIPTTLIDQEGAQPAAVLPADANPNRDPAPQAAAGQERDPAAAVVRTPQVAPQPGGIPRPGLPAGPAMPAASGASAAAPGPDPSQSPPVYNPTNMGAFRPYPYGGVPASAFMPMPGYVQGSIQMPTQASDAMLAVCRKQTLVLTQHVEFLHAQLASTLAMLQQQVALQDQLLKAQPAQEMAAEAKDKVEDTKKQEVKASIPEEKGVKPIQSQMPEEKKLTKQENITQPKPEPEPSLKSDPVSEETSEVPKLPRETSTPDEVRLARLQKFKRALSRQGSTDEQNEK</sequence>
<feature type="transmembrane region" description="Helical" evidence="12">
    <location>
        <begin position="145"/>
        <end position="168"/>
    </location>
</feature>
<reference evidence="14" key="1">
    <citation type="submission" date="2021-01" db="EMBL/GenBank/DDBJ databases">
        <authorList>
            <person name="Corre E."/>
            <person name="Pelletier E."/>
            <person name="Niang G."/>
            <person name="Scheremetjew M."/>
            <person name="Finn R."/>
            <person name="Kale V."/>
            <person name="Holt S."/>
            <person name="Cochrane G."/>
            <person name="Meng A."/>
            <person name="Brown T."/>
            <person name="Cohen L."/>
        </authorList>
    </citation>
    <scope>NUCLEOTIDE SEQUENCE</scope>
    <source>
        <strain evidence="14">CCCM811</strain>
    </source>
</reference>